<name>A0A1H1MV82_9GAMM</name>
<proteinExistence type="predicted"/>
<evidence type="ECO:0000313" key="1">
    <source>
        <dbReference type="EMBL" id="SDR90522.1"/>
    </source>
</evidence>
<gene>
    <name evidence="1" type="ORF">SAMN05216198_0734</name>
</gene>
<dbReference type="STRING" id="797277.SAMN05216198_0734"/>
<organism evidence="1 2">
    <name type="scientific">Halopseudomonas litoralis</name>
    <dbReference type="NCBI Taxonomy" id="797277"/>
    <lineage>
        <taxon>Bacteria</taxon>
        <taxon>Pseudomonadati</taxon>
        <taxon>Pseudomonadota</taxon>
        <taxon>Gammaproteobacteria</taxon>
        <taxon>Pseudomonadales</taxon>
        <taxon>Pseudomonadaceae</taxon>
        <taxon>Halopseudomonas</taxon>
    </lineage>
</organism>
<dbReference type="AlphaFoldDB" id="A0A1H1MV82"/>
<dbReference type="EMBL" id="LT629748">
    <property type="protein sequence ID" value="SDR90522.1"/>
    <property type="molecule type" value="Genomic_DNA"/>
</dbReference>
<accession>A0A1H1MV82</accession>
<sequence>MPRLKQSTQTTEITLHPAALAAHTWSRELHRRFNRSALPEAMQTALAQHPLQCIATPNTFQLYAPLWTSILWQTDQPPIGTPLVCLTPDEISEVEIERAAWVSVLGEVFNSLHPHAISDLRDTLKESMSHGLHRELFNTKTLNDQLICKWTGISRAALGEQRRRKRTPLCPPATTQAIVDALNQPWGDDE</sequence>
<protein>
    <submittedName>
        <fullName evidence="1">Uncharacterized protein</fullName>
    </submittedName>
</protein>
<keyword evidence="2" id="KW-1185">Reference proteome</keyword>
<dbReference type="Proteomes" id="UP000243426">
    <property type="component" value="Chromosome I"/>
</dbReference>
<reference evidence="2" key="1">
    <citation type="submission" date="2016-10" db="EMBL/GenBank/DDBJ databases">
        <authorList>
            <person name="Varghese N."/>
            <person name="Submissions S."/>
        </authorList>
    </citation>
    <scope>NUCLEOTIDE SEQUENCE [LARGE SCALE GENOMIC DNA]</scope>
    <source>
        <strain evidence="2">2SM5</strain>
    </source>
</reference>
<evidence type="ECO:0000313" key="2">
    <source>
        <dbReference type="Proteomes" id="UP000243426"/>
    </source>
</evidence>